<dbReference type="Pfam" id="PF02519">
    <property type="entry name" value="Auxin_inducible"/>
    <property type="match status" value="1"/>
</dbReference>
<comment type="caution">
    <text evidence="2">The sequence shown here is derived from an EMBL/GenBank/DDBJ whole genome shotgun (WGS) entry which is preliminary data.</text>
</comment>
<dbReference type="PANTHER" id="PTHR31374">
    <property type="entry name" value="AUXIN-INDUCED PROTEIN-LIKE-RELATED"/>
    <property type="match status" value="1"/>
</dbReference>
<dbReference type="Proteomes" id="UP001603857">
    <property type="component" value="Unassembled WGS sequence"/>
</dbReference>
<dbReference type="EMBL" id="JBGMDY010000002">
    <property type="protein sequence ID" value="KAL2342799.1"/>
    <property type="molecule type" value="Genomic_DNA"/>
</dbReference>
<dbReference type="AlphaFoldDB" id="A0ABD1N3W9"/>
<protein>
    <recommendedName>
        <fullName evidence="4">Small auxin up regulated protein</fullName>
    </recommendedName>
</protein>
<proteinExistence type="inferred from homology"/>
<gene>
    <name evidence="2" type="ORF">Fmac_004084</name>
</gene>
<dbReference type="InterPro" id="IPR003676">
    <property type="entry name" value="SAUR_fam"/>
</dbReference>
<comment type="similarity">
    <text evidence="1">Belongs to the ARG7 family.</text>
</comment>
<sequence>MEFVKKCRKVWGSKRLRPIENTACGKLTNEEKQQEKEKKKKNILRVAPHGCIYVYVGPNNERFLMKIKMANHPLFKKLLGEGESERGYEYGYRNDGPLWISCDSVFFCEALKEMQTTT</sequence>
<evidence type="ECO:0000313" key="2">
    <source>
        <dbReference type="EMBL" id="KAL2342799.1"/>
    </source>
</evidence>
<dbReference type="PANTHER" id="PTHR31374:SF199">
    <property type="entry name" value="SMALL AUXIN-UP RNA-RELATED"/>
    <property type="match status" value="1"/>
</dbReference>
<name>A0ABD1N3W9_9FABA</name>
<organism evidence="2 3">
    <name type="scientific">Flemingia macrophylla</name>
    <dbReference type="NCBI Taxonomy" id="520843"/>
    <lineage>
        <taxon>Eukaryota</taxon>
        <taxon>Viridiplantae</taxon>
        <taxon>Streptophyta</taxon>
        <taxon>Embryophyta</taxon>
        <taxon>Tracheophyta</taxon>
        <taxon>Spermatophyta</taxon>
        <taxon>Magnoliopsida</taxon>
        <taxon>eudicotyledons</taxon>
        <taxon>Gunneridae</taxon>
        <taxon>Pentapetalae</taxon>
        <taxon>rosids</taxon>
        <taxon>fabids</taxon>
        <taxon>Fabales</taxon>
        <taxon>Fabaceae</taxon>
        <taxon>Papilionoideae</taxon>
        <taxon>50 kb inversion clade</taxon>
        <taxon>NPAAA clade</taxon>
        <taxon>indigoferoid/millettioid clade</taxon>
        <taxon>Phaseoleae</taxon>
        <taxon>Flemingia</taxon>
    </lineage>
</organism>
<evidence type="ECO:0000313" key="3">
    <source>
        <dbReference type="Proteomes" id="UP001603857"/>
    </source>
</evidence>
<evidence type="ECO:0000256" key="1">
    <source>
        <dbReference type="ARBA" id="ARBA00006974"/>
    </source>
</evidence>
<reference evidence="2 3" key="1">
    <citation type="submission" date="2024-08" db="EMBL/GenBank/DDBJ databases">
        <title>Insights into the chromosomal genome structure of Flemingia macrophylla.</title>
        <authorList>
            <person name="Ding Y."/>
            <person name="Zhao Y."/>
            <person name="Bi W."/>
            <person name="Wu M."/>
            <person name="Zhao G."/>
            <person name="Gong Y."/>
            <person name="Li W."/>
            <person name="Zhang P."/>
        </authorList>
    </citation>
    <scope>NUCLEOTIDE SEQUENCE [LARGE SCALE GENOMIC DNA]</scope>
    <source>
        <strain evidence="2">DYQJB</strain>
        <tissue evidence="2">Leaf</tissue>
    </source>
</reference>
<evidence type="ECO:0008006" key="4">
    <source>
        <dbReference type="Google" id="ProtNLM"/>
    </source>
</evidence>
<accession>A0ABD1N3W9</accession>
<keyword evidence="3" id="KW-1185">Reference proteome</keyword>